<dbReference type="EMBL" id="JADNRY010000542">
    <property type="protein sequence ID" value="KAF9042686.1"/>
    <property type="molecule type" value="Genomic_DNA"/>
</dbReference>
<evidence type="ECO:0000256" key="1">
    <source>
        <dbReference type="SAM" id="MobiDB-lite"/>
    </source>
</evidence>
<keyword evidence="2" id="KW-0732">Signal</keyword>
<reference evidence="3" key="1">
    <citation type="submission" date="2020-11" db="EMBL/GenBank/DDBJ databases">
        <authorList>
            <consortium name="DOE Joint Genome Institute"/>
            <person name="Ahrendt S."/>
            <person name="Riley R."/>
            <person name="Andreopoulos W."/>
            <person name="Labutti K."/>
            <person name="Pangilinan J."/>
            <person name="Ruiz-Duenas F.J."/>
            <person name="Barrasa J.M."/>
            <person name="Sanchez-Garcia M."/>
            <person name="Camarero S."/>
            <person name="Miyauchi S."/>
            <person name="Serrano A."/>
            <person name="Linde D."/>
            <person name="Babiker R."/>
            <person name="Drula E."/>
            <person name="Ayuso-Fernandez I."/>
            <person name="Pacheco R."/>
            <person name="Padilla G."/>
            <person name="Ferreira P."/>
            <person name="Barriuso J."/>
            <person name="Kellner H."/>
            <person name="Castanera R."/>
            <person name="Alfaro M."/>
            <person name="Ramirez L."/>
            <person name="Pisabarro A.G."/>
            <person name="Kuo A."/>
            <person name="Tritt A."/>
            <person name="Lipzen A."/>
            <person name="He G."/>
            <person name="Yan M."/>
            <person name="Ng V."/>
            <person name="Cullen D."/>
            <person name="Martin F."/>
            <person name="Rosso M.-N."/>
            <person name="Henrissat B."/>
            <person name="Hibbett D."/>
            <person name="Martinez A.T."/>
            <person name="Grigoriev I.V."/>
        </authorList>
    </citation>
    <scope>NUCLEOTIDE SEQUENCE</scope>
    <source>
        <strain evidence="3">AH 40177</strain>
    </source>
</reference>
<evidence type="ECO:0000313" key="4">
    <source>
        <dbReference type="Proteomes" id="UP000772434"/>
    </source>
</evidence>
<evidence type="ECO:0000256" key="2">
    <source>
        <dbReference type="SAM" id="SignalP"/>
    </source>
</evidence>
<feature type="signal peptide" evidence="2">
    <location>
        <begin position="1"/>
        <end position="19"/>
    </location>
</feature>
<comment type="caution">
    <text evidence="3">The sequence shown here is derived from an EMBL/GenBank/DDBJ whole genome shotgun (WGS) entry which is preliminary data.</text>
</comment>
<accession>A0A9P5P854</accession>
<feature type="chain" id="PRO_5040309517" evidence="2">
    <location>
        <begin position="20"/>
        <end position="153"/>
    </location>
</feature>
<sequence length="153" mass="16607">MHFRLPLCLLVTVVSAVAAGPTPLVPVTFKPAVNYEYHGPSELGLRPVTDMNAVKAIHAATQKFLEEAVPHLSIKGNVKMAPIYTNSPHESEDGFIEFLVHFELKTTMCGERGFCVVKMSPDGQNGVVWPSANEHGAGSEGKPLWQKGEVPTE</sequence>
<keyword evidence="4" id="KW-1185">Reference proteome</keyword>
<proteinExistence type="predicted"/>
<protein>
    <submittedName>
        <fullName evidence="3">Uncharacterized protein</fullName>
    </submittedName>
</protein>
<evidence type="ECO:0000313" key="3">
    <source>
        <dbReference type="EMBL" id="KAF9042686.1"/>
    </source>
</evidence>
<gene>
    <name evidence="3" type="ORF">BDP27DRAFT_1347148</name>
</gene>
<dbReference type="Proteomes" id="UP000772434">
    <property type="component" value="Unassembled WGS sequence"/>
</dbReference>
<name>A0A9P5P854_9AGAR</name>
<organism evidence="3 4">
    <name type="scientific">Rhodocollybia butyracea</name>
    <dbReference type="NCBI Taxonomy" id="206335"/>
    <lineage>
        <taxon>Eukaryota</taxon>
        <taxon>Fungi</taxon>
        <taxon>Dikarya</taxon>
        <taxon>Basidiomycota</taxon>
        <taxon>Agaricomycotina</taxon>
        <taxon>Agaricomycetes</taxon>
        <taxon>Agaricomycetidae</taxon>
        <taxon>Agaricales</taxon>
        <taxon>Marasmiineae</taxon>
        <taxon>Omphalotaceae</taxon>
        <taxon>Rhodocollybia</taxon>
    </lineage>
</organism>
<feature type="region of interest" description="Disordered" evidence="1">
    <location>
        <begin position="131"/>
        <end position="153"/>
    </location>
</feature>
<dbReference type="AlphaFoldDB" id="A0A9P5P854"/>